<dbReference type="InterPro" id="IPR052709">
    <property type="entry name" value="Transposase-MT_Hybrid"/>
</dbReference>
<organism evidence="2 3">
    <name type="scientific">Cinara cedri</name>
    <dbReference type="NCBI Taxonomy" id="506608"/>
    <lineage>
        <taxon>Eukaryota</taxon>
        <taxon>Metazoa</taxon>
        <taxon>Ecdysozoa</taxon>
        <taxon>Arthropoda</taxon>
        <taxon>Hexapoda</taxon>
        <taxon>Insecta</taxon>
        <taxon>Pterygota</taxon>
        <taxon>Neoptera</taxon>
        <taxon>Paraneoptera</taxon>
        <taxon>Hemiptera</taxon>
        <taxon>Sternorrhyncha</taxon>
        <taxon>Aphidomorpha</taxon>
        <taxon>Aphidoidea</taxon>
        <taxon>Aphididae</taxon>
        <taxon>Lachninae</taxon>
        <taxon>Cinara</taxon>
    </lineage>
</organism>
<name>A0A5E4NQI7_9HEMI</name>
<dbReference type="PANTHER" id="PTHR46060">
    <property type="entry name" value="MARINER MOS1 TRANSPOSASE-LIKE PROTEIN"/>
    <property type="match status" value="1"/>
</dbReference>
<dbReference type="AlphaFoldDB" id="A0A5E4NQI7"/>
<protein>
    <submittedName>
        <fullName evidence="2">Transposase, type 1</fullName>
    </submittedName>
</protein>
<gene>
    <name evidence="2" type="ORF">CINCED_3A018134</name>
</gene>
<evidence type="ECO:0000313" key="2">
    <source>
        <dbReference type="EMBL" id="VVC46049.1"/>
    </source>
</evidence>
<keyword evidence="3" id="KW-1185">Reference proteome</keyword>
<accession>A0A5E4NQI7</accession>
<dbReference type="PANTHER" id="PTHR46060:SF1">
    <property type="entry name" value="MARINER MOS1 TRANSPOSASE-LIKE PROTEIN"/>
    <property type="match status" value="1"/>
</dbReference>
<dbReference type="Proteomes" id="UP000325440">
    <property type="component" value="Unassembled WGS sequence"/>
</dbReference>
<sequence>MEDKWKTEKTLNPKWRKPWVNPGRPSTSTVKPDRFGKKAMLCVWWDQIGAVYHELLIPGKIVNANRYRQQMINLNYALIEKRLEWARRHGKVHDNAPAHKAKPVQETIKALGWELLPHLPYSPDLAPSDYHLFSLEGQALAEQHFDFYAGVKN</sequence>
<dbReference type="OrthoDB" id="616263at2759"/>
<feature type="compositionally biased region" description="Basic and acidic residues" evidence="1">
    <location>
        <begin position="1"/>
        <end position="11"/>
    </location>
</feature>
<dbReference type="Pfam" id="PF01359">
    <property type="entry name" value="Transposase_1"/>
    <property type="match status" value="1"/>
</dbReference>
<dbReference type="Gene3D" id="3.30.420.10">
    <property type="entry name" value="Ribonuclease H-like superfamily/Ribonuclease H"/>
    <property type="match status" value="1"/>
</dbReference>
<evidence type="ECO:0000256" key="1">
    <source>
        <dbReference type="SAM" id="MobiDB-lite"/>
    </source>
</evidence>
<dbReference type="EMBL" id="CABPRJ010002430">
    <property type="protein sequence ID" value="VVC46049.1"/>
    <property type="molecule type" value="Genomic_DNA"/>
</dbReference>
<dbReference type="InterPro" id="IPR001888">
    <property type="entry name" value="Transposase_1"/>
</dbReference>
<dbReference type="InterPro" id="IPR036397">
    <property type="entry name" value="RNaseH_sf"/>
</dbReference>
<dbReference type="GO" id="GO:0003676">
    <property type="term" value="F:nucleic acid binding"/>
    <property type="evidence" value="ECO:0007669"/>
    <property type="project" value="InterPro"/>
</dbReference>
<proteinExistence type="predicted"/>
<feature type="region of interest" description="Disordered" evidence="1">
    <location>
        <begin position="1"/>
        <end position="31"/>
    </location>
</feature>
<evidence type="ECO:0000313" key="3">
    <source>
        <dbReference type="Proteomes" id="UP000325440"/>
    </source>
</evidence>
<reference evidence="2 3" key="1">
    <citation type="submission" date="2019-08" db="EMBL/GenBank/DDBJ databases">
        <authorList>
            <person name="Alioto T."/>
            <person name="Alioto T."/>
            <person name="Gomez Garrido J."/>
        </authorList>
    </citation>
    <scope>NUCLEOTIDE SEQUENCE [LARGE SCALE GENOMIC DNA]</scope>
</reference>